<dbReference type="InterPro" id="IPR050106">
    <property type="entry name" value="HistidinolP_aminotransfase"/>
</dbReference>
<evidence type="ECO:0000256" key="1">
    <source>
        <dbReference type="ARBA" id="ARBA00022576"/>
    </source>
</evidence>
<evidence type="ECO:0000313" key="7">
    <source>
        <dbReference type="Proteomes" id="UP001139502"/>
    </source>
</evidence>
<keyword evidence="2 6" id="KW-0808">Transferase</keyword>
<dbReference type="Proteomes" id="UP001139502">
    <property type="component" value="Unassembled WGS sequence"/>
</dbReference>
<sequence length="397" mass="42634">MTDQQRPDPAAPQPEAGRPIRPRHVFGGLPRYAAGKPPRVVEGLRQYKLSSNENPLGPVPAVRRALAQYDAATHLYPDPLTTRLRTALSDSLGVPAEDIVAGAGSYGALTQIVSAFAGQSESGEPDEVVYAWRSFEAYPIIVGLGGARSVQVPLLATGEHDLDAMADAIGERTRVVLLCSPNNPTGPALTVDRVEAFMARVPRDVVVVLDEAYLEFCEASELTRRERAEGGLAEGVALYRRHPNLVVLRTFSKAAGLAGLRVGYSISQQEITRTLRVAATPFAVSSLAEACAVAAVEHPDEIAEQVGWIVAERERVVAGLREIGWDVPLTRANFVWLALGEHSAEFAAFAEENALAVRAFHPEGVRVSIGEEEANTRLLELCARFPGRPGGSAPADR</sequence>
<evidence type="ECO:0000259" key="5">
    <source>
        <dbReference type="Pfam" id="PF00155"/>
    </source>
</evidence>
<dbReference type="InterPro" id="IPR015424">
    <property type="entry name" value="PyrdxlP-dep_Trfase"/>
</dbReference>
<dbReference type="Gene3D" id="3.40.640.10">
    <property type="entry name" value="Type I PLP-dependent aspartate aminotransferase-like (Major domain)"/>
    <property type="match status" value="1"/>
</dbReference>
<dbReference type="InterPro" id="IPR024892">
    <property type="entry name" value="ArAT"/>
</dbReference>
<dbReference type="AlphaFoldDB" id="A0A9X2HEF9"/>
<dbReference type="Pfam" id="PF00155">
    <property type="entry name" value="Aminotran_1_2"/>
    <property type="match status" value="1"/>
</dbReference>
<dbReference type="RefSeq" id="WP_254165471.1">
    <property type="nucleotide sequence ID" value="NZ_JANAFB010000008.1"/>
</dbReference>
<gene>
    <name evidence="6" type="ORF">NBM05_04645</name>
</gene>
<accession>A0A9X2HEF9</accession>
<dbReference type="NCBIfam" id="NF002878">
    <property type="entry name" value="PRK03321.1"/>
    <property type="match status" value="1"/>
</dbReference>
<feature type="region of interest" description="Disordered" evidence="4">
    <location>
        <begin position="1"/>
        <end position="32"/>
    </location>
</feature>
<feature type="domain" description="Aminotransferase class I/classII large" evidence="5">
    <location>
        <begin position="47"/>
        <end position="380"/>
    </location>
</feature>
<dbReference type="PANTHER" id="PTHR43643:SF3">
    <property type="entry name" value="HISTIDINOL-PHOSPHATE AMINOTRANSFERASE"/>
    <property type="match status" value="1"/>
</dbReference>
<dbReference type="EMBL" id="JANAFB010000008">
    <property type="protein sequence ID" value="MCP3425327.1"/>
    <property type="molecule type" value="Genomic_DNA"/>
</dbReference>
<comment type="caution">
    <text evidence="6">The sequence shown here is derived from an EMBL/GenBank/DDBJ whole genome shotgun (WGS) entry which is preliminary data.</text>
</comment>
<dbReference type="GO" id="GO:0030170">
    <property type="term" value="F:pyridoxal phosphate binding"/>
    <property type="evidence" value="ECO:0007669"/>
    <property type="project" value="InterPro"/>
</dbReference>
<dbReference type="CDD" id="cd00609">
    <property type="entry name" value="AAT_like"/>
    <property type="match status" value="1"/>
</dbReference>
<dbReference type="GO" id="GO:0004400">
    <property type="term" value="F:histidinol-phosphate transaminase activity"/>
    <property type="evidence" value="ECO:0007669"/>
    <property type="project" value="UniProtKB-EC"/>
</dbReference>
<dbReference type="InterPro" id="IPR015422">
    <property type="entry name" value="PyrdxlP-dep_Trfase_small"/>
</dbReference>
<evidence type="ECO:0000256" key="3">
    <source>
        <dbReference type="ARBA" id="ARBA00022898"/>
    </source>
</evidence>
<evidence type="ECO:0000256" key="2">
    <source>
        <dbReference type="ARBA" id="ARBA00022679"/>
    </source>
</evidence>
<dbReference type="SUPFAM" id="SSF53383">
    <property type="entry name" value="PLP-dependent transferases"/>
    <property type="match status" value="1"/>
</dbReference>
<organism evidence="6 7">
    <name type="scientific">Rothia santali</name>
    <dbReference type="NCBI Taxonomy" id="2949643"/>
    <lineage>
        <taxon>Bacteria</taxon>
        <taxon>Bacillati</taxon>
        <taxon>Actinomycetota</taxon>
        <taxon>Actinomycetes</taxon>
        <taxon>Micrococcales</taxon>
        <taxon>Micrococcaceae</taxon>
        <taxon>Rothia</taxon>
    </lineage>
</organism>
<keyword evidence="7" id="KW-1185">Reference proteome</keyword>
<name>A0A9X2HEF9_9MICC</name>
<keyword evidence="3" id="KW-0663">Pyridoxal phosphate</keyword>
<keyword evidence="1 6" id="KW-0032">Aminotransferase</keyword>
<dbReference type="InterPro" id="IPR004839">
    <property type="entry name" value="Aminotransferase_I/II_large"/>
</dbReference>
<dbReference type="PANTHER" id="PTHR43643">
    <property type="entry name" value="HISTIDINOL-PHOSPHATE AMINOTRANSFERASE 2"/>
    <property type="match status" value="1"/>
</dbReference>
<reference evidence="6" key="1">
    <citation type="submission" date="2022-06" db="EMBL/GenBank/DDBJ databases">
        <title>Rothia sp. isolated from sandalwood seedling.</title>
        <authorList>
            <person name="Tuikhar N."/>
            <person name="Kirdat K."/>
            <person name="Thorat V."/>
            <person name="Swetha P."/>
            <person name="Padma S."/>
            <person name="Sundararaj R."/>
            <person name="Yadav A."/>
        </authorList>
    </citation>
    <scope>NUCLEOTIDE SEQUENCE</scope>
    <source>
        <strain evidence="6">AR01</strain>
    </source>
</reference>
<proteinExistence type="predicted"/>
<dbReference type="InterPro" id="IPR015421">
    <property type="entry name" value="PyrdxlP-dep_Trfase_major"/>
</dbReference>
<evidence type="ECO:0000256" key="4">
    <source>
        <dbReference type="SAM" id="MobiDB-lite"/>
    </source>
</evidence>
<evidence type="ECO:0000313" key="6">
    <source>
        <dbReference type="EMBL" id="MCP3425327.1"/>
    </source>
</evidence>
<protein>
    <submittedName>
        <fullName evidence="6">Histidinol-phosphate transaminase</fullName>
        <ecNumber evidence="6">2.6.1.9</ecNumber>
    </submittedName>
</protein>
<dbReference type="Gene3D" id="3.90.1150.10">
    <property type="entry name" value="Aspartate Aminotransferase, domain 1"/>
    <property type="match status" value="1"/>
</dbReference>
<dbReference type="EC" id="2.6.1.9" evidence="6"/>